<dbReference type="AlphaFoldDB" id="A0A2G2YKL1"/>
<accession>A0A2G2YKL1</accession>
<comment type="subcellular location">
    <subcellularLocation>
        <location evidence="2">Mitochondrion inner membrane</location>
    </subcellularLocation>
</comment>
<proteinExistence type="inferred from homology"/>
<comment type="caution">
    <text evidence="3">The sequence shown here is derived from an EMBL/GenBank/DDBJ whole genome shotgun (WGS) entry which is preliminary data.</text>
</comment>
<sequence length="133" mass="15441">MSPILHSRLKRHLSFNFLKIHPSFENKDLKYVMAQFNTYQLLSEHPQVSPLVCEILIHHSKNFNIKLDDEVAQQEGERSKIVVMKAEQERRVIIILVEEESESTKLICDAIAATGMVLIEFRILRLLGRMLSL</sequence>
<dbReference type="STRING" id="4072.A0A2G2YKL1"/>
<dbReference type="InterPro" id="IPR000163">
    <property type="entry name" value="Prohibitin"/>
</dbReference>
<keyword evidence="4" id="KW-1185">Reference proteome</keyword>
<keyword evidence="2" id="KW-0999">Mitochondrion inner membrane</keyword>
<reference evidence="3 4" key="1">
    <citation type="journal article" date="2014" name="Nat. Genet.">
        <title>Genome sequence of the hot pepper provides insights into the evolution of pungency in Capsicum species.</title>
        <authorList>
            <person name="Kim S."/>
            <person name="Park M."/>
            <person name="Yeom S.I."/>
            <person name="Kim Y.M."/>
            <person name="Lee J.M."/>
            <person name="Lee H.A."/>
            <person name="Seo E."/>
            <person name="Choi J."/>
            <person name="Cheong K."/>
            <person name="Kim K.T."/>
            <person name="Jung K."/>
            <person name="Lee G.W."/>
            <person name="Oh S.K."/>
            <person name="Bae C."/>
            <person name="Kim S.B."/>
            <person name="Lee H.Y."/>
            <person name="Kim S.Y."/>
            <person name="Kim M.S."/>
            <person name="Kang B.C."/>
            <person name="Jo Y.D."/>
            <person name="Yang H.B."/>
            <person name="Jeong H.J."/>
            <person name="Kang W.H."/>
            <person name="Kwon J.K."/>
            <person name="Shin C."/>
            <person name="Lim J.Y."/>
            <person name="Park J.H."/>
            <person name="Huh J.H."/>
            <person name="Kim J.S."/>
            <person name="Kim B.D."/>
            <person name="Cohen O."/>
            <person name="Paran I."/>
            <person name="Suh M.C."/>
            <person name="Lee S.B."/>
            <person name="Kim Y.K."/>
            <person name="Shin Y."/>
            <person name="Noh S.J."/>
            <person name="Park J."/>
            <person name="Seo Y.S."/>
            <person name="Kwon S.Y."/>
            <person name="Kim H.A."/>
            <person name="Park J.M."/>
            <person name="Kim H.J."/>
            <person name="Choi S.B."/>
            <person name="Bosland P.W."/>
            <person name="Reeves G."/>
            <person name="Jo S.H."/>
            <person name="Lee B.W."/>
            <person name="Cho H.T."/>
            <person name="Choi H.S."/>
            <person name="Lee M.S."/>
            <person name="Yu Y."/>
            <person name="Do Choi Y."/>
            <person name="Park B.S."/>
            <person name="van Deynze A."/>
            <person name="Ashrafi H."/>
            <person name="Hill T."/>
            <person name="Kim W.T."/>
            <person name="Pai H.S."/>
            <person name="Ahn H.K."/>
            <person name="Yeam I."/>
            <person name="Giovannoni J.J."/>
            <person name="Rose J.K."/>
            <person name="Sorensen I."/>
            <person name="Lee S.J."/>
            <person name="Kim R.W."/>
            <person name="Choi I.Y."/>
            <person name="Choi B.S."/>
            <person name="Lim J.S."/>
            <person name="Lee Y.H."/>
            <person name="Choi D."/>
        </authorList>
    </citation>
    <scope>NUCLEOTIDE SEQUENCE [LARGE SCALE GENOMIC DNA]</scope>
    <source>
        <strain evidence="4">cv. CM334</strain>
    </source>
</reference>
<dbReference type="PANTHER" id="PTHR23222">
    <property type="entry name" value="PROHIBITIN"/>
    <property type="match status" value="1"/>
</dbReference>
<dbReference type="GO" id="GO:0005743">
    <property type="term" value="C:mitochondrial inner membrane"/>
    <property type="evidence" value="ECO:0007669"/>
    <property type="project" value="UniProtKB-SubCell"/>
</dbReference>
<evidence type="ECO:0000256" key="2">
    <source>
        <dbReference type="RuleBase" id="RU366048"/>
    </source>
</evidence>
<dbReference type="EMBL" id="AYRZ02000010">
    <property type="protein sequence ID" value="PHT70292.1"/>
    <property type="molecule type" value="Genomic_DNA"/>
</dbReference>
<reference evidence="3 4" key="2">
    <citation type="journal article" date="2017" name="Genome Biol.">
        <title>New reference genome sequences of hot pepper reveal the massive evolution of plant disease-resistance genes by retroduplication.</title>
        <authorList>
            <person name="Kim S."/>
            <person name="Park J."/>
            <person name="Yeom S.I."/>
            <person name="Kim Y.M."/>
            <person name="Seo E."/>
            <person name="Kim K.T."/>
            <person name="Kim M.S."/>
            <person name="Lee J.M."/>
            <person name="Cheong K."/>
            <person name="Shin H.S."/>
            <person name="Kim S.B."/>
            <person name="Han K."/>
            <person name="Lee J."/>
            <person name="Park M."/>
            <person name="Lee H.A."/>
            <person name="Lee H.Y."/>
            <person name="Lee Y."/>
            <person name="Oh S."/>
            <person name="Lee J.H."/>
            <person name="Choi E."/>
            <person name="Choi E."/>
            <person name="Lee S.E."/>
            <person name="Jeon J."/>
            <person name="Kim H."/>
            <person name="Choi G."/>
            <person name="Song H."/>
            <person name="Lee J."/>
            <person name="Lee S.C."/>
            <person name="Kwon J.K."/>
            <person name="Lee H.Y."/>
            <person name="Koo N."/>
            <person name="Hong Y."/>
            <person name="Kim R.W."/>
            <person name="Kang W.H."/>
            <person name="Huh J.H."/>
            <person name="Kang B.C."/>
            <person name="Yang T.J."/>
            <person name="Lee Y.H."/>
            <person name="Bennetzen J.L."/>
            <person name="Choi D."/>
        </authorList>
    </citation>
    <scope>NUCLEOTIDE SEQUENCE [LARGE SCALE GENOMIC DNA]</scope>
    <source>
        <strain evidence="4">cv. CM334</strain>
    </source>
</reference>
<dbReference type="Proteomes" id="UP000222542">
    <property type="component" value="Unassembled WGS sequence"/>
</dbReference>
<dbReference type="GO" id="GO:0005739">
    <property type="term" value="C:mitochondrion"/>
    <property type="evidence" value="ECO:0000318"/>
    <property type="project" value="GO_Central"/>
</dbReference>
<protein>
    <recommendedName>
        <fullName evidence="2">Prohibitin</fullName>
    </recommendedName>
</protein>
<comment type="similarity">
    <text evidence="1 2">Belongs to the prohibitin family.</text>
</comment>
<keyword evidence="2" id="KW-0496">Mitochondrion</keyword>
<evidence type="ECO:0000256" key="1">
    <source>
        <dbReference type="ARBA" id="ARBA00009658"/>
    </source>
</evidence>
<dbReference type="PANTHER" id="PTHR23222:SF21">
    <property type="entry name" value="PROHIBITIN"/>
    <property type="match status" value="1"/>
</dbReference>
<dbReference type="Gramene" id="PHT70292">
    <property type="protein sequence ID" value="PHT70292"/>
    <property type="gene ID" value="T459_25396"/>
</dbReference>
<keyword evidence="2" id="KW-0472">Membrane</keyword>
<gene>
    <name evidence="3" type="ORF">T459_25396</name>
</gene>
<evidence type="ECO:0000313" key="4">
    <source>
        <dbReference type="Proteomes" id="UP000222542"/>
    </source>
</evidence>
<dbReference type="GO" id="GO:0007005">
    <property type="term" value="P:mitochondrion organization"/>
    <property type="evidence" value="ECO:0000318"/>
    <property type="project" value="GO_Central"/>
</dbReference>
<name>A0A2G2YKL1_CAPAN</name>
<evidence type="ECO:0000313" key="3">
    <source>
        <dbReference type="EMBL" id="PHT70292.1"/>
    </source>
</evidence>
<organism evidence="3 4">
    <name type="scientific">Capsicum annuum</name>
    <name type="common">Capsicum pepper</name>
    <dbReference type="NCBI Taxonomy" id="4072"/>
    <lineage>
        <taxon>Eukaryota</taxon>
        <taxon>Viridiplantae</taxon>
        <taxon>Streptophyta</taxon>
        <taxon>Embryophyta</taxon>
        <taxon>Tracheophyta</taxon>
        <taxon>Spermatophyta</taxon>
        <taxon>Magnoliopsida</taxon>
        <taxon>eudicotyledons</taxon>
        <taxon>Gunneridae</taxon>
        <taxon>Pentapetalae</taxon>
        <taxon>asterids</taxon>
        <taxon>lamiids</taxon>
        <taxon>Solanales</taxon>
        <taxon>Solanaceae</taxon>
        <taxon>Solanoideae</taxon>
        <taxon>Capsiceae</taxon>
        <taxon>Capsicum</taxon>
    </lineage>
</organism>